<proteinExistence type="predicted"/>
<gene>
    <name evidence="4" type="ORF">GCM10022286_01000</name>
</gene>
<accession>A0ABP7ZD14</accession>
<evidence type="ECO:0000313" key="5">
    <source>
        <dbReference type="Proteomes" id="UP001415169"/>
    </source>
</evidence>
<feature type="domain" description="DUF4232" evidence="3">
    <location>
        <begin position="57"/>
        <end position="197"/>
    </location>
</feature>
<feature type="chain" id="PRO_5046813434" description="DUF4232 domain-containing protein" evidence="2">
    <location>
        <begin position="22"/>
        <end position="201"/>
    </location>
</feature>
<reference evidence="4" key="1">
    <citation type="journal article" date="2014" name="Int. J. Syst. Evol. Microbiol.">
        <title>Complete genome of a new Firmicutes species belonging to the dominant human colonic microbiota ('Ruminococcus bicirculans') reveals two chromosomes and a selective capacity to utilize plant glucans.</title>
        <authorList>
            <consortium name="NISC Comparative Sequencing Program"/>
            <person name="Wegmann U."/>
            <person name="Louis P."/>
            <person name="Goesmann A."/>
            <person name="Henrissat B."/>
            <person name="Duncan S.H."/>
            <person name="Flint H.J."/>
        </authorList>
    </citation>
    <scope>NUCLEOTIDE SEQUENCE</scope>
    <source>
        <strain evidence="4">JCM 17590</strain>
    </source>
</reference>
<organism evidence="4 5">
    <name type="scientific">Gryllotalpicola daejeonensis</name>
    <dbReference type="NCBI Taxonomy" id="993087"/>
    <lineage>
        <taxon>Bacteria</taxon>
        <taxon>Bacillati</taxon>
        <taxon>Actinomycetota</taxon>
        <taxon>Actinomycetes</taxon>
        <taxon>Micrococcales</taxon>
        <taxon>Microbacteriaceae</taxon>
        <taxon>Gryllotalpicola</taxon>
    </lineage>
</organism>
<evidence type="ECO:0000256" key="1">
    <source>
        <dbReference type="SAM" id="MobiDB-lite"/>
    </source>
</evidence>
<keyword evidence="2" id="KW-0732">Signal</keyword>
<dbReference type="RefSeq" id="WP_344789782.1">
    <property type="nucleotide sequence ID" value="NZ_BAABBV010000001.1"/>
</dbReference>
<sequence>MTGAALVALALAGCAGNSSPAATETVTPSPTASPTQTSVNPTPTPTPTSTAAAGDLCTTDHLTGAVGERDGAPAGAGDGMNQKKEAIIVTNTGSTTCTLQGWPGLSLVGKGNGTQLGAAAQLDRTTPHPTVTLAPGARAQAPFTYSNAQVYAPEECNLTDADGFRVYPPGSTTSLFISDLLQACTLTTHDLLTVGAFVPYP</sequence>
<name>A0ABP7ZD14_9MICO</name>
<protein>
    <recommendedName>
        <fullName evidence="3">DUF4232 domain-containing protein</fullName>
    </recommendedName>
</protein>
<dbReference type="InterPro" id="IPR025326">
    <property type="entry name" value="DUF4232"/>
</dbReference>
<evidence type="ECO:0000256" key="2">
    <source>
        <dbReference type="SAM" id="SignalP"/>
    </source>
</evidence>
<feature type="signal peptide" evidence="2">
    <location>
        <begin position="1"/>
        <end position="21"/>
    </location>
</feature>
<reference evidence="4" key="2">
    <citation type="submission" date="2023-12" db="EMBL/GenBank/DDBJ databases">
        <authorList>
            <person name="Sun Q."/>
            <person name="Inoue M."/>
        </authorList>
    </citation>
    <scope>NUCLEOTIDE SEQUENCE</scope>
    <source>
        <strain evidence="4">JCM 17590</strain>
    </source>
</reference>
<comment type="caution">
    <text evidence="4">The sequence shown here is derived from an EMBL/GenBank/DDBJ whole genome shotgun (WGS) entry which is preliminary data.</text>
</comment>
<dbReference type="EMBL" id="BAABBV010000001">
    <property type="protein sequence ID" value="GAA4153980.1"/>
    <property type="molecule type" value="Genomic_DNA"/>
</dbReference>
<dbReference type="Pfam" id="PF14016">
    <property type="entry name" value="DUF4232"/>
    <property type="match status" value="1"/>
</dbReference>
<keyword evidence="5" id="KW-1185">Reference proteome</keyword>
<evidence type="ECO:0000313" key="4">
    <source>
        <dbReference type="EMBL" id="GAA4153980.1"/>
    </source>
</evidence>
<feature type="compositionally biased region" description="Low complexity" evidence="1">
    <location>
        <begin position="16"/>
        <end position="41"/>
    </location>
</feature>
<dbReference type="Proteomes" id="UP001415169">
    <property type="component" value="Unassembled WGS sequence"/>
</dbReference>
<feature type="region of interest" description="Disordered" evidence="1">
    <location>
        <begin position="16"/>
        <end position="54"/>
    </location>
</feature>
<evidence type="ECO:0000259" key="3">
    <source>
        <dbReference type="Pfam" id="PF14016"/>
    </source>
</evidence>